<feature type="compositionally biased region" description="Acidic residues" evidence="1">
    <location>
        <begin position="12"/>
        <end position="22"/>
    </location>
</feature>
<feature type="region of interest" description="Disordered" evidence="1">
    <location>
        <begin position="69"/>
        <end position="107"/>
    </location>
</feature>
<keyword evidence="3" id="KW-1185">Reference proteome</keyword>
<protein>
    <submittedName>
        <fullName evidence="2">Uncharacterized protein</fullName>
    </submittedName>
</protein>
<feature type="compositionally biased region" description="Basic and acidic residues" evidence="1">
    <location>
        <begin position="1"/>
        <end position="11"/>
    </location>
</feature>
<organism evidence="2 3">
    <name type="scientific">Pseudolysinimonas kribbensis</name>
    <dbReference type="NCBI Taxonomy" id="433641"/>
    <lineage>
        <taxon>Bacteria</taxon>
        <taxon>Bacillati</taxon>
        <taxon>Actinomycetota</taxon>
        <taxon>Actinomycetes</taxon>
        <taxon>Micrococcales</taxon>
        <taxon>Microbacteriaceae</taxon>
        <taxon>Pseudolysinimonas</taxon>
    </lineage>
</organism>
<sequence length="202" mass="21980">MADEPESRVAVDDDIAVDDEAVPDSGTQGDDGEAVEAAPDPEPVLRLGERDDVVLDDDRKIGLVLDHAPEGHVLPSEERGAAHGAVVGNQSADPDPDGRRGRQTPRDARHQLADLACDGARFLRCELHRLLSDHVGTQVRDDGAQVGARQLHPDEMPRVRHDIQRPRWPPGTRCLGSLVELDEQTALDQRSAQSGQGSRREI</sequence>
<accession>A0ABQ6K4C0</accession>
<gene>
    <name evidence="2" type="ORF">GCM10025881_22950</name>
</gene>
<dbReference type="EMBL" id="BSVB01000001">
    <property type="protein sequence ID" value="GMA95471.1"/>
    <property type="molecule type" value="Genomic_DNA"/>
</dbReference>
<proteinExistence type="predicted"/>
<reference evidence="3" key="1">
    <citation type="journal article" date="2019" name="Int. J. Syst. Evol. Microbiol.">
        <title>The Global Catalogue of Microorganisms (GCM) 10K type strain sequencing project: providing services to taxonomists for standard genome sequencing and annotation.</title>
        <authorList>
            <consortium name="The Broad Institute Genomics Platform"/>
            <consortium name="The Broad Institute Genome Sequencing Center for Infectious Disease"/>
            <person name="Wu L."/>
            <person name="Ma J."/>
        </authorList>
    </citation>
    <scope>NUCLEOTIDE SEQUENCE [LARGE SCALE GENOMIC DNA]</scope>
    <source>
        <strain evidence="3">NBRC 108894</strain>
    </source>
</reference>
<feature type="compositionally biased region" description="Basic and acidic residues" evidence="1">
    <location>
        <begin position="96"/>
        <end position="107"/>
    </location>
</feature>
<evidence type="ECO:0000313" key="3">
    <source>
        <dbReference type="Proteomes" id="UP001157034"/>
    </source>
</evidence>
<evidence type="ECO:0000256" key="1">
    <source>
        <dbReference type="SAM" id="MobiDB-lite"/>
    </source>
</evidence>
<comment type="caution">
    <text evidence="2">The sequence shown here is derived from an EMBL/GenBank/DDBJ whole genome shotgun (WGS) entry which is preliminary data.</text>
</comment>
<name>A0ABQ6K4C0_9MICO</name>
<feature type="compositionally biased region" description="Basic and acidic residues" evidence="1">
    <location>
        <begin position="69"/>
        <end position="81"/>
    </location>
</feature>
<evidence type="ECO:0000313" key="2">
    <source>
        <dbReference type="EMBL" id="GMA95471.1"/>
    </source>
</evidence>
<feature type="region of interest" description="Disordered" evidence="1">
    <location>
        <begin position="1"/>
        <end position="41"/>
    </location>
</feature>
<dbReference type="Proteomes" id="UP001157034">
    <property type="component" value="Unassembled WGS sequence"/>
</dbReference>